<gene>
    <name evidence="11" type="ORF">ACFSX3_00745</name>
</gene>
<dbReference type="InterPro" id="IPR051552">
    <property type="entry name" value="HptR"/>
</dbReference>
<dbReference type="InterPro" id="IPR001789">
    <property type="entry name" value="Sig_transdc_resp-reg_receiver"/>
</dbReference>
<dbReference type="SMART" id="SM00448">
    <property type="entry name" value="REC"/>
    <property type="match status" value="1"/>
</dbReference>
<dbReference type="CDD" id="cd17536">
    <property type="entry name" value="REC_YesN-like"/>
    <property type="match status" value="1"/>
</dbReference>
<dbReference type="Pfam" id="PF12833">
    <property type="entry name" value="HTH_18"/>
    <property type="match status" value="1"/>
</dbReference>
<keyword evidence="12" id="KW-1185">Reference proteome</keyword>
<keyword evidence="5" id="KW-0805">Transcription regulation</keyword>
<feature type="domain" description="HTH araC/xylS-type" evidence="9">
    <location>
        <begin position="402"/>
        <end position="500"/>
    </location>
</feature>
<comment type="caution">
    <text evidence="11">The sequence shown here is derived from an EMBL/GenBank/DDBJ whole genome shotgun (WGS) entry which is preliminary data.</text>
</comment>
<evidence type="ECO:0000256" key="3">
    <source>
        <dbReference type="ARBA" id="ARBA00022553"/>
    </source>
</evidence>
<dbReference type="EMBL" id="JBHUKY010000003">
    <property type="protein sequence ID" value="MFD2408373.1"/>
    <property type="molecule type" value="Genomic_DNA"/>
</dbReference>
<evidence type="ECO:0000313" key="11">
    <source>
        <dbReference type="EMBL" id="MFD2408373.1"/>
    </source>
</evidence>
<evidence type="ECO:0000259" key="9">
    <source>
        <dbReference type="PROSITE" id="PS01124"/>
    </source>
</evidence>
<dbReference type="PANTHER" id="PTHR42713:SF3">
    <property type="entry name" value="TRANSCRIPTIONAL REGULATORY PROTEIN HPTR"/>
    <property type="match status" value="1"/>
</dbReference>
<evidence type="ECO:0000256" key="1">
    <source>
        <dbReference type="ARBA" id="ARBA00004496"/>
    </source>
</evidence>
<keyword evidence="6" id="KW-0238">DNA-binding</keyword>
<evidence type="ECO:0000259" key="10">
    <source>
        <dbReference type="PROSITE" id="PS50110"/>
    </source>
</evidence>
<feature type="domain" description="Response regulatory" evidence="10">
    <location>
        <begin position="3"/>
        <end position="121"/>
    </location>
</feature>
<name>A0ABW5F048_9BACL</name>
<dbReference type="InterPro" id="IPR018060">
    <property type="entry name" value="HTH_AraC"/>
</dbReference>
<sequence>MYKVVLADDETIALEGLRTLTDWEELGFEVCGSCENGEEALDAIIRSSPDLVITDIRMPEIDGLELIRRVRSLDMEQPIFIVLSGYGEFEYARTAIRYGVRHYLLKPVVDAEWDKVLTDITDELELRLKQTMQQSMLASQLLPLAIARMLEGHWAEPEEEAAEQMDRLDEAATGWTYVHVEGQSSNVTDLCRELAGPAGALFIDLPGDQAGLVVESPETAAGLADQLYAGLTRSGVKGSVSIGPSVRSLRELPVSYREAAGAAARHYFYSDGSGPVNSASEAEGQVNYTLPSAELIEELFSAVERLHEQKVVEKLGELFSVFKENRTDPGIVQMTGMDIMLRSMELLKEFGGTDDQWIGTLDFFRTEPKSLEALQVTLETALGTSMNYIRQHKERNSEHPLIRVECFLRDHYSEHLTVKEIAEHFYINPVYLGQAFIKKHGISILEYIHNLRIEAAKKRLIDTHDTVRSIVESVGYVHYHHFLREFEKRTALKPVAFRAQAQAQAQGG</sequence>
<keyword evidence="3 8" id="KW-0597">Phosphoprotein</keyword>
<evidence type="ECO:0000256" key="7">
    <source>
        <dbReference type="ARBA" id="ARBA00023163"/>
    </source>
</evidence>
<dbReference type="SUPFAM" id="SSF46689">
    <property type="entry name" value="Homeodomain-like"/>
    <property type="match status" value="2"/>
</dbReference>
<keyword evidence="7" id="KW-0804">Transcription</keyword>
<feature type="modified residue" description="4-aspartylphosphate" evidence="8">
    <location>
        <position position="55"/>
    </location>
</feature>
<dbReference type="Gene3D" id="3.40.50.2300">
    <property type="match status" value="1"/>
</dbReference>
<comment type="subcellular location">
    <subcellularLocation>
        <location evidence="1">Cytoplasm</location>
    </subcellularLocation>
</comment>
<dbReference type="SMART" id="SM00342">
    <property type="entry name" value="HTH_ARAC"/>
    <property type="match status" value="1"/>
</dbReference>
<keyword evidence="2" id="KW-0963">Cytoplasm</keyword>
<reference evidence="12" key="1">
    <citation type="journal article" date="2019" name="Int. J. Syst. Evol. Microbiol.">
        <title>The Global Catalogue of Microorganisms (GCM) 10K type strain sequencing project: providing services to taxonomists for standard genome sequencing and annotation.</title>
        <authorList>
            <consortium name="The Broad Institute Genomics Platform"/>
            <consortium name="The Broad Institute Genome Sequencing Center for Infectious Disease"/>
            <person name="Wu L."/>
            <person name="Ma J."/>
        </authorList>
    </citation>
    <scope>NUCLEOTIDE SEQUENCE [LARGE SCALE GENOMIC DNA]</scope>
    <source>
        <strain evidence="12">CCM 8725</strain>
    </source>
</reference>
<evidence type="ECO:0000313" key="12">
    <source>
        <dbReference type="Proteomes" id="UP001597448"/>
    </source>
</evidence>
<proteinExistence type="predicted"/>
<dbReference type="PANTHER" id="PTHR42713">
    <property type="entry name" value="HISTIDINE KINASE-RELATED"/>
    <property type="match status" value="1"/>
</dbReference>
<accession>A0ABW5F048</accession>
<evidence type="ECO:0000256" key="6">
    <source>
        <dbReference type="ARBA" id="ARBA00023125"/>
    </source>
</evidence>
<evidence type="ECO:0000256" key="8">
    <source>
        <dbReference type="PROSITE-ProRule" id="PRU00169"/>
    </source>
</evidence>
<dbReference type="Proteomes" id="UP001597448">
    <property type="component" value="Unassembled WGS sequence"/>
</dbReference>
<keyword evidence="4" id="KW-0902">Two-component regulatory system</keyword>
<organism evidence="11 12">
    <name type="scientific">Paenibacillus rhizoplanae</name>
    <dbReference type="NCBI Taxonomy" id="1917181"/>
    <lineage>
        <taxon>Bacteria</taxon>
        <taxon>Bacillati</taxon>
        <taxon>Bacillota</taxon>
        <taxon>Bacilli</taxon>
        <taxon>Bacillales</taxon>
        <taxon>Paenibacillaceae</taxon>
        <taxon>Paenibacillus</taxon>
    </lineage>
</organism>
<dbReference type="Pfam" id="PF00072">
    <property type="entry name" value="Response_reg"/>
    <property type="match status" value="1"/>
</dbReference>
<dbReference type="SUPFAM" id="SSF52172">
    <property type="entry name" value="CheY-like"/>
    <property type="match status" value="1"/>
</dbReference>
<dbReference type="InterPro" id="IPR011006">
    <property type="entry name" value="CheY-like_superfamily"/>
</dbReference>
<evidence type="ECO:0000256" key="5">
    <source>
        <dbReference type="ARBA" id="ARBA00023015"/>
    </source>
</evidence>
<dbReference type="PROSITE" id="PS50110">
    <property type="entry name" value="RESPONSE_REGULATORY"/>
    <property type="match status" value="1"/>
</dbReference>
<evidence type="ECO:0000256" key="4">
    <source>
        <dbReference type="ARBA" id="ARBA00023012"/>
    </source>
</evidence>
<dbReference type="Gene3D" id="1.10.10.60">
    <property type="entry name" value="Homeodomain-like"/>
    <property type="match status" value="2"/>
</dbReference>
<dbReference type="PROSITE" id="PS01124">
    <property type="entry name" value="HTH_ARAC_FAMILY_2"/>
    <property type="match status" value="1"/>
</dbReference>
<protein>
    <submittedName>
        <fullName evidence="11">Response regulator</fullName>
    </submittedName>
</protein>
<evidence type="ECO:0000256" key="2">
    <source>
        <dbReference type="ARBA" id="ARBA00022490"/>
    </source>
</evidence>
<dbReference type="RefSeq" id="WP_209992431.1">
    <property type="nucleotide sequence ID" value="NZ_JBHSVQ010000001.1"/>
</dbReference>
<dbReference type="InterPro" id="IPR009057">
    <property type="entry name" value="Homeodomain-like_sf"/>
</dbReference>